<name>A0A8T9BK98_9HELO</name>
<accession>A0A8T9BK98</accession>
<keyword evidence="3" id="KW-1185">Reference proteome</keyword>
<dbReference type="OrthoDB" id="2884638at2759"/>
<organism evidence="2 3">
    <name type="scientific">Lachnellula arida</name>
    <dbReference type="NCBI Taxonomy" id="1316785"/>
    <lineage>
        <taxon>Eukaryota</taxon>
        <taxon>Fungi</taxon>
        <taxon>Dikarya</taxon>
        <taxon>Ascomycota</taxon>
        <taxon>Pezizomycotina</taxon>
        <taxon>Leotiomycetes</taxon>
        <taxon>Helotiales</taxon>
        <taxon>Lachnaceae</taxon>
        <taxon>Lachnellula</taxon>
    </lineage>
</organism>
<gene>
    <name evidence="2" type="ORF">LARI1_G002916</name>
</gene>
<dbReference type="AlphaFoldDB" id="A0A8T9BK98"/>
<reference evidence="2 3" key="1">
    <citation type="submission" date="2018-05" db="EMBL/GenBank/DDBJ databases">
        <title>Whole genome sequencing for identification of molecular markers to develop diagnostic detection tools for the regulated plant pathogen Lachnellula willkommii.</title>
        <authorList>
            <person name="Giroux E."/>
            <person name="Bilodeau G."/>
        </authorList>
    </citation>
    <scope>NUCLEOTIDE SEQUENCE [LARGE SCALE GENOMIC DNA]</scope>
    <source>
        <strain evidence="2 3">CBS 203.66</strain>
    </source>
</reference>
<dbReference type="Proteomes" id="UP000469559">
    <property type="component" value="Unassembled WGS sequence"/>
</dbReference>
<sequence>MRLSSLFILLASSVLASPFSHKHPAHKRYDNDHNGIPDWCLTNGDIVSCLLSESSYVWTTFTASTSAQAISIPASTAVSVTTSAAATSSSASASSYPTGTLPDASTWNSENGTKWHVSTVGSIYSSTVPSMGWDNGRTSVLGNKSFWIFGDVLSHTGLQNGLSTGPSFYGTPDDILRVDMGNITNVTDILLAPPAPSDPVPEEPFPFWGLSTGNVAEVSPGIGIGFVWEIWRNTSGVGPDRGLGIYRASLGPDRPFGNRTGGLVAGPDALPVGIMTIMNAEGYIYAYTDKVGSGIIVGRALVENAFEIDAYEFLALNGSWVQGIPSYADAKLNYGLLGEGDGGVVTISYGQGSILWSNYFEQYMLFTGSWGSSMLFYASQTPYGPFEGPYYIETVLGYGVNVHPFWSPDGSHKTLYVSSGWDNVIHMYKLDFDC</sequence>
<evidence type="ECO:0000313" key="3">
    <source>
        <dbReference type="Proteomes" id="UP000469559"/>
    </source>
</evidence>
<dbReference type="EMBL" id="QGMF01000148">
    <property type="protein sequence ID" value="TVY18769.1"/>
    <property type="molecule type" value="Genomic_DNA"/>
</dbReference>
<protein>
    <submittedName>
        <fullName evidence="2">Uncharacterized protein</fullName>
    </submittedName>
</protein>
<proteinExistence type="predicted"/>
<feature type="signal peptide" evidence="1">
    <location>
        <begin position="1"/>
        <end position="16"/>
    </location>
</feature>
<feature type="chain" id="PRO_5035764147" evidence="1">
    <location>
        <begin position="17"/>
        <end position="434"/>
    </location>
</feature>
<evidence type="ECO:0000313" key="2">
    <source>
        <dbReference type="EMBL" id="TVY18769.1"/>
    </source>
</evidence>
<comment type="caution">
    <text evidence="2">The sequence shown here is derived from an EMBL/GenBank/DDBJ whole genome shotgun (WGS) entry which is preliminary data.</text>
</comment>
<evidence type="ECO:0000256" key="1">
    <source>
        <dbReference type="SAM" id="SignalP"/>
    </source>
</evidence>
<keyword evidence="1" id="KW-0732">Signal</keyword>